<feature type="active site" description="Glycyl thioester intermediate" evidence="11">
    <location>
        <position position="93"/>
    </location>
</feature>
<dbReference type="InterPro" id="IPR016135">
    <property type="entry name" value="UBQ-conjugating_enzyme/RWD"/>
</dbReference>
<dbReference type="FunFam" id="3.10.110.10:FF:000035">
    <property type="entry name" value="SUMO-conjugating enzyme ubc9"/>
    <property type="match status" value="1"/>
</dbReference>
<comment type="similarity">
    <text evidence="12">Belongs to the ubiquitin-conjugating enzyme family.</text>
</comment>
<dbReference type="EMBL" id="KQ474076">
    <property type="protein sequence ID" value="KPV76282.1"/>
    <property type="molecule type" value="Genomic_DNA"/>
</dbReference>
<dbReference type="GeneID" id="28979003"/>
<dbReference type="SMART" id="SM00212">
    <property type="entry name" value="UBCc"/>
    <property type="match status" value="1"/>
</dbReference>
<proteinExistence type="inferred from homology"/>
<evidence type="ECO:0000256" key="9">
    <source>
        <dbReference type="ARBA" id="ARBA00044296"/>
    </source>
</evidence>
<evidence type="ECO:0000256" key="1">
    <source>
        <dbReference type="ARBA" id="ARBA00004123"/>
    </source>
</evidence>
<evidence type="ECO:0000256" key="2">
    <source>
        <dbReference type="ARBA" id="ARBA00004718"/>
    </source>
</evidence>
<evidence type="ECO:0000313" key="15">
    <source>
        <dbReference type="Proteomes" id="UP000053890"/>
    </source>
</evidence>
<keyword evidence="3" id="KW-0808">Transferase</keyword>
<dbReference type="PROSITE" id="PS00183">
    <property type="entry name" value="UBC_1"/>
    <property type="match status" value="1"/>
</dbReference>
<evidence type="ECO:0000256" key="4">
    <source>
        <dbReference type="ARBA" id="ARBA00022741"/>
    </source>
</evidence>
<dbReference type="Pfam" id="PF00179">
    <property type="entry name" value="UQ_con"/>
    <property type="match status" value="1"/>
</dbReference>
<dbReference type="OrthoDB" id="6600758at2759"/>
<evidence type="ECO:0000256" key="12">
    <source>
        <dbReference type="RuleBase" id="RU362109"/>
    </source>
</evidence>
<dbReference type="InterPro" id="IPR000608">
    <property type="entry name" value="UBC"/>
</dbReference>
<protein>
    <recommendedName>
        <fullName evidence="8">SUMO-conjugating enzyme UBC9</fullName>
    </recommendedName>
    <alternativeName>
        <fullName evidence="9">Ubiquitin carrier protein 9</fullName>
    </alternativeName>
    <alternativeName>
        <fullName evidence="10">Ubiquitin-conjugating enzyme E2-18 kDa</fullName>
    </alternativeName>
</protein>
<evidence type="ECO:0000313" key="14">
    <source>
        <dbReference type="EMBL" id="KPV76282.1"/>
    </source>
</evidence>
<dbReference type="AlphaFoldDB" id="A0A194S6R1"/>
<evidence type="ECO:0000256" key="5">
    <source>
        <dbReference type="ARBA" id="ARBA00022786"/>
    </source>
</evidence>
<dbReference type="InterPro" id="IPR023313">
    <property type="entry name" value="UBQ-conjugating_AS"/>
</dbReference>
<dbReference type="Gene3D" id="3.10.110.10">
    <property type="entry name" value="Ubiquitin Conjugating Enzyme"/>
    <property type="match status" value="1"/>
</dbReference>
<accession>A0A194S6R1</accession>
<dbReference type="InterPro" id="IPR050113">
    <property type="entry name" value="Ub_conjugating_enzyme"/>
</dbReference>
<dbReference type="PROSITE" id="PS50127">
    <property type="entry name" value="UBC_2"/>
    <property type="match status" value="1"/>
</dbReference>
<sequence>MSGICQRRLTEERKAWRKDHPYGFWAKPKKNTDGTMDMQTWEAGIPGKDGTAWEGGVFPISLLFPDDYPSKPPKCKFPANFYHPNVYPSGTVCLSILNEEKSWKPAITVKQILVGIQELLDAPNAEDPAQLEAYTVFKKDKVAYEKRVRQQAKEHIPK</sequence>
<reference evidence="14 15" key="1">
    <citation type="journal article" date="2015" name="Front. Microbiol.">
        <title>Genome sequence of the plant growth promoting endophytic yeast Rhodotorula graminis WP1.</title>
        <authorList>
            <person name="Firrincieli A."/>
            <person name="Otillar R."/>
            <person name="Salamov A."/>
            <person name="Schmutz J."/>
            <person name="Khan Z."/>
            <person name="Redman R.S."/>
            <person name="Fleck N.D."/>
            <person name="Lindquist E."/>
            <person name="Grigoriev I.V."/>
            <person name="Doty S.L."/>
        </authorList>
    </citation>
    <scope>NUCLEOTIDE SEQUENCE [LARGE SCALE GENOMIC DNA]</scope>
    <source>
        <strain evidence="14 15">WP1</strain>
    </source>
</reference>
<gene>
    <name evidence="14" type="ORF">RHOBADRAFT_64712</name>
</gene>
<keyword evidence="5 12" id="KW-0833">Ubl conjugation pathway</keyword>
<evidence type="ECO:0000256" key="11">
    <source>
        <dbReference type="PROSITE-ProRule" id="PRU10133"/>
    </source>
</evidence>
<dbReference type="RefSeq" id="XP_018272331.1">
    <property type="nucleotide sequence ID" value="XM_018418556.1"/>
</dbReference>
<evidence type="ECO:0000256" key="6">
    <source>
        <dbReference type="ARBA" id="ARBA00022840"/>
    </source>
</evidence>
<name>A0A194S6R1_RHOGW</name>
<organism evidence="14 15">
    <name type="scientific">Rhodotorula graminis (strain WP1)</name>
    <dbReference type="NCBI Taxonomy" id="578459"/>
    <lineage>
        <taxon>Eukaryota</taxon>
        <taxon>Fungi</taxon>
        <taxon>Dikarya</taxon>
        <taxon>Basidiomycota</taxon>
        <taxon>Pucciniomycotina</taxon>
        <taxon>Microbotryomycetes</taxon>
        <taxon>Sporidiobolales</taxon>
        <taxon>Sporidiobolaceae</taxon>
        <taxon>Rhodotorula</taxon>
    </lineage>
</organism>
<keyword evidence="6 12" id="KW-0067">ATP-binding</keyword>
<keyword evidence="4 12" id="KW-0547">Nucleotide-binding</keyword>
<feature type="domain" description="UBC core" evidence="13">
    <location>
        <begin position="4"/>
        <end position="157"/>
    </location>
</feature>
<dbReference type="SUPFAM" id="SSF54495">
    <property type="entry name" value="UBC-like"/>
    <property type="match status" value="1"/>
</dbReference>
<evidence type="ECO:0000256" key="8">
    <source>
        <dbReference type="ARBA" id="ARBA00039165"/>
    </source>
</evidence>
<dbReference type="OMA" id="TWECGIP"/>
<dbReference type="Proteomes" id="UP000053890">
    <property type="component" value="Unassembled WGS sequence"/>
</dbReference>
<dbReference type="CDD" id="cd23798">
    <property type="entry name" value="UBCc_UBE2I"/>
    <property type="match status" value="1"/>
</dbReference>
<dbReference type="GO" id="GO:0016925">
    <property type="term" value="P:protein sumoylation"/>
    <property type="evidence" value="ECO:0007669"/>
    <property type="project" value="UniProtKB-ARBA"/>
</dbReference>
<dbReference type="GO" id="GO:0005694">
    <property type="term" value="C:chromosome"/>
    <property type="evidence" value="ECO:0007669"/>
    <property type="project" value="UniProtKB-ARBA"/>
</dbReference>
<evidence type="ECO:0000259" key="13">
    <source>
        <dbReference type="PROSITE" id="PS50127"/>
    </source>
</evidence>
<dbReference type="STRING" id="578459.A0A194S6R1"/>
<comment type="pathway">
    <text evidence="2">Protein modification; protein sumoylation.</text>
</comment>
<evidence type="ECO:0000256" key="3">
    <source>
        <dbReference type="ARBA" id="ARBA00022679"/>
    </source>
</evidence>
<dbReference type="PANTHER" id="PTHR24067">
    <property type="entry name" value="UBIQUITIN-CONJUGATING ENZYME E2"/>
    <property type="match status" value="1"/>
</dbReference>
<keyword evidence="7" id="KW-0539">Nucleus</keyword>
<evidence type="ECO:0000256" key="7">
    <source>
        <dbReference type="ARBA" id="ARBA00023242"/>
    </source>
</evidence>
<comment type="subcellular location">
    <subcellularLocation>
        <location evidence="1">Nucleus</location>
    </subcellularLocation>
</comment>
<evidence type="ECO:0000256" key="10">
    <source>
        <dbReference type="ARBA" id="ARBA00081544"/>
    </source>
</evidence>
<keyword evidence="15" id="KW-1185">Reference proteome</keyword>
<dbReference type="GO" id="GO:0005634">
    <property type="term" value="C:nucleus"/>
    <property type="evidence" value="ECO:0007669"/>
    <property type="project" value="UniProtKB-SubCell"/>
</dbReference>
<dbReference type="GO" id="GO:0005524">
    <property type="term" value="F:ATP binding"/>
    <property type="evidence" value="ECO:0007669"/>
    <property type="project" value="UniProtKB-UniRule"/>
</dbReference>
<dbReference type="GO" id="GO:0019789">
    <property type="term" value="F:SUMO transferase activity"/>
    <property type="evidence" value="ECO:0007669"/>
    <property type="project" value="UniProtKB-ARBA"/>
</dbReference>